<keyword evidence="1" id="KW-0812">Transmembrane</keyword>
<dbReference type="EMBL" id="JBJKFK010004740">
    <property type="protein sequence ID" value="KAL3308752.1"/>
    <property type="molecule type" value="Genomic_DNA"/>
</dbReference>
<reference evidence="2 3" key="1">
    <citation type="submission" date="2024-11" db="EMBL/GenBank/DDBJ databases">
        <title>Adaptive evolution of stress response genes in parasites aligns with host niche diversity.</title>
        <authorList>
            <person name="Hahn C."/>
            <person name="Resl P."/>
        </authorList>
    </citation>
    <scope>NUCLEOTIDE SEQUENCE [LARGE SCALE GENOMIC DNA]</scope>
    <source>
        <strain evidence="2">EGGRZ-B1_66</strain>
        <tissue evidence="2">Body</tissue>
    </source>
</reference>
<keyword evidence="1" id="KW-0472">Membrane</keyword>
<evidence type="ECO:0000313" key="2">
    <source>
        <dbReference type="EMBL" id="KAL3308752.1"/>
    </source>
</evidence>
<organism evidence="2 3">
    <name type="scientific">Cichlidogyrus casuarinus</name>
    <dbReference type="NCBI Taxonomy" id="1844966"/>
    <lineage>
        <taxon>Eukaryota</taxon>
        <taxon>Metazoa</taxon>
        <taxon>Spiralia</taxon>
        <taxon>Lophotrochozoa</taxon>
        <taxon>Platyhelminthes</taxon>
        <taxon>Monogenea</taxon>
        <taxon>Monopisthocotylea</taxon>
        <taxon>Dactylogyridea</taxon>
        <taxon>Ancyrocephalidae</taxon>
        <taxon>Cichlidogyrus</taxon>
    </lineage>
</organism>
<keyword evidence="3" id="KW-1185">Reference proteome</keyword>
<evidence type="ECO:0000256" key="1">
    <source>
        <dbReference type="SAM" id="Phobius"/>
    </source>
</evidence>
<comment type="caution">
    <text evidence="2">The sequence shown here is derived from an EMBL/GenBank/DDBJ whole genome shotgun (WGS) entry which is preliminary data.</text>
</comment>
<protein>
    <recommendedName>
        <fullName evidence="4">Odorant receptor</fullName>
    </recommendedName>
</protein>
<evidence type="ECO:0008006" key="4">
    <source>
        <dbReference type="Google" id="ProtNLM"/>
    </source>
</evidence>
<name>A0ABD2PPF4_9PLAT</name>
<keyword evidence="1" id="KW-1133">Transmembrane helix</keyword>
<feature type="transmembrane region" description="Helical" evidence="1">
    <location>
        <begin position="49"/>
        <end position="69"/>
    </location>
</feature>
<gene>
    <name evidence="2" type="ORF">Ciccas_012713</name>
</gene>
<dbReference type="Proteomes" id="UP001626550">
    <property type="component" value="Unassembled WGS sequence"/>
</dbReference>
<feature type="transmembrane region" description="Helical" evidence="1">
    <location>
        <begin position="12"/>
        <end position="37"/>
    </location>
</feature>
<feature type="transmembrane region" description="Helical" evidence="1">
    <location>
        <begin position="75"/>
        <end position="98"/>
    </location>
</feature>
<sequence>MVVYLVQGLYFIPWTALLCLCLITLISLVILAGLMYWQSDYSSAILKSAQDILILFPGLFSMCFLRQIFALLSLTALLLLQVFLFFHALTIASIFVPIDEQEQQQLCKKMKLSPMAEYLLIPFILLTFHWLLSFTFGFYKILASLSVFEWYHSPVPDTKKCSGFCLFQVVYFSCCDLPIISLVEAASFLPRLILGSALDLFASSFSHASACLLYGHQLMNISSCSVYSTLAILSDGIKSTFSAYTDSLNLLNENDQVDIFKAQCVISAFFIKLRLCIFFSLLPLIMSTFTFIVLPTTALPIVLACLCVSMYAHVVLHQYEQILDATLLNYAHCEKEKREDFCNNNLEVMVPFRHEKIEAIFHRNLHEYLSVSKCEQKSNNSWQSATQQHKMLLSDRTQLLSGSLLMVSQDLSTREKLHNIIDPKLKITHV</sequence>
<accession>A0ABD2PPF4</accession>
<feature type="transmembrane region" description="Helical" evidence="1">
    <location>
        <begin position="119"/>
        <end position="142"/>
    </location>
</feature>
<evidence type="ECO:0000313" key="3">
    <source>
        <dbReference type="Proteomes" id="UP001626550"/>
    </source>
</evidence>
<proteinExistence type="predicted"/>
<dbReference type="AlphaFoldDB" id="A0ABD2PPF4"/>